<feature type="domain" description="Ribonuclease PIN" evidence="4">
    <location>
        <begin position="11"/>
        <end position="95"/>
    </location>
</feature>
<name>A0A366ME08_9EURY</name>
<evidence type="ECO:0000313" key="5">
    <source>
        <dbReference type="EMBL" id="RBQ23702.1"/>
    </source>
</evidence>
<dbReference type="Gene3D" id="2.20.28.10">
    <property type="match status" value="1"/>
</dbReference>
<dbReference type="Gene3D" id="3.40.50.1010">
    <property type="entry name" value="5'-nuclease"/>
    <property type="match status" value="1"/>
</dbReference>
<accession>A0A366ME08</accession>
<dbReference type="Pfam" id="PF17146">
    <property type="entry name" value="PIN_6"/>
    <property type="match status" value="1"/>
</dbReference>
<dbReference type="GO" id="GO:0046872">
    <property type="term" value="F:metal ion binding"/>
    <property type="evidence" value="ECO:0007669"/>
    <property type="project" value="UniProtKB-KW"/>
</dbReference>
<reference evidence="5 6" key="1">
    <citation type="submission" date="2018-06" db="EMBL/GenBank/DDBJ databases">
        <title>Genomic insight into two independent archaeal endosymbiosis events.</title>
        <authorList>
            <person name="Lind A.E."/>
            <person name="Lewis W.H."/>
            <person name="Spang A."/>
            <person name="Guy L."/>
            <person name="Embley M.T."/>
            <person name="Ettema T.J.G."/>
        </authorList>
    </citation>
    <scope>NUCLEOTIDE SEQUENCE [LARGE SCALE GENOMIC DNA]</scope>
    <source>
        <strain evidence="5">NOE</strain>
    </source>
</reference>
<dbReference type="EMBL" id="NIZT01000020">
    <property type="protein sequence ID" value="RBQ23702.1"/>
    <property type="molecule type" value="Genomic_DNA"/>
</dbReference>
<dbReference type="PANTHER" id="PTHR12814:SF2">
    <property type="entry name" value="RNA-BINDING PROTEIN NOB1"/>
    <property type="match status" value="1"/>
</dbReference>
<dbReference type="Proteomes" id="UP000253099">
    <property type="component" value="Unassembled WGS sequence"/>
</dbReference>
<organism evidence="5 6">
    <name type="scientific">Candidatus Methanobinarius endosymbioticus</name>
    <dbReference type="NCBI Taxonomy" id="2006182"/>
    <lineage>
        <taxon>Archaea</taxon>
        <taxon>Methanobacteriati</taxon>
        <taxon>Methanobacteriota</taxon>
        <taxon>Methanomada group</taxon>
        <taxon>Methanobacteria</taxon>
        <taxon>Methanobacteriales</taxon>
        <taxon>Methanobacteriaceae</taxon>
        <taxon>Candidatus Methanobinarius</taxon>
    </lineage>
</organism>
<proteinExistence type="predicted"/>
<keyword evidence="6" id="KW-1185">Reference proteome</keyword>
<evidence type="ECO:0000256" key="2">
    <source>
        <dbReference type="ARBA" id="ARBA00022723"/>
    </source>
</evidence>
<evidence type="ECO:0000256" key="1">
    <source>
        <dbReference type="ARBA" id="ARBA00022722"/>
    </source>
</evidence>
<comment type="caution">
    <text evidence="5">The sequence shown here is derived from an EMBL/GenBank/DDBJ whole genome shotgun (WGS) entry which is preliminary data.</text>
</comment>
<dbReference type="GO" id="GO:0004521">
    <property type="term" value="F:RNA endonuclease activity"/>
    <property type="evidence" value="ECO:0007669"/>
    <property type="project" value="TreeGrafter"/>
</dbReference>
<dbReference type="AlphaFoldDB" id="A0A366ME08"/>
<evidence type="ECO:0000256" key="3">
    <source>
        <dbReference type="ARBA" id="ARBA00022801"/>
    </source>
</evidence>
<dbReference type="EC" id="3.1.-.-" evidence="5"/>
<dbReference type="GO" id="GO:0030688">
    <property type="term" value="C:preribosome, small subunit precursor"/>
    <property type="evidence" value="ECO:0007669"/>
    <property type="project" value="TreeGrafter"/>
</dbReference>
<sequence>MDDIKDDTYYILDASAFIGGFEVKNSSLNFTISEISEEVKDLKSKIIFDQTIEDNYLFIEEPSKSSLDELNKIISNSGDTLRFSTPDKKLLALAICFFNKGKSVKVVTDDYSIQNVLKILNIPYRSVLTEGIKEVYNWKKTCQGCRKAYSDIYEDEICEICGSKIFKKRIKLK</sequence>
<dbReference type="InterPro" id="IPR039907">
    <property type="entry name" value="NOB1"/>
</dbReference>
<dbReference type="CDD" id="cd09876">
    <property type="entry name" value="PIN_Nob1-like"/>
    <property type="match status" value="1"/>
</dbReference>
<protein>
    <submittedName>
        <fullName evidence="5">Endoribonuclease Nob1</fullName>
        <ecNumber evidence="5">3.1.-.-</ecNumber>
    </submittedName>
</protein>
<dbReference type="PANTHER" id="PTHR12814">
    <property type="entry name" value="RNA-BINDING PROTEIN NOB1"/>
    <property type="match status" value="1"/>
</dbReference>
<dbReference type="NCBIfam" id="NF009145">
    <property type="entry name" value="PRK12496.1-2"/>
    <property type="match status" value="1"/>
</dbReference>
<dbReference type="GO" id="GO:0016787">
    <property type="term" value="F:hydrolase activity"/>
    <property type="evidence" value="ECO:0007669"/>
    <property type="project" value="UniProtKB-KW"/>
</dbReference>
<gene>
    <name evidence="5" type="primary">nob1</name>
    <name evidence="5" type="ORF">ALNOE001_07670</name>
</gene>
<evidence type="ECO:0000313" key="6">
    <source>
        <dbReference type="Proteomes" id="UP000253099"/>
    </source>
</evidence>
<keyword evidence="1" id="KW-0540">Nuclease</keyword>
<evidence type="ECO:0000259" key="4">
    <source>
        <dbReference type="Pfam" id="PF17146"/>
    </source>
</evidence>
<keyword evidence="2" id="KW-0479">Metal-binding</keyword>
<keyword evidence="3 5" id="KW-0378">Hydrolase</keyword>
<dbReference type="InterPro" id="IPR033411">
    <property type="entry name" value="Ribonuclease_PIN"/>
</dbReference>
<dbReference type="GO" id="GO:0030490">
    <property type="term" value="P:maturation of SSU-rRNA"/>
    <property type="evidence" value="ECO:0007669"/>
    <property type="project" value="TreeGrafter"/>
</dbReference>